<sequence length="436" mass="47242">MIFSGAAVMGVDFQAHAAGFFEDSKASLELRNFYINRDNRSGTANPSKQAEWGQGFILDYRSGYTEGPVGFGVDALGMLGVHLDSGKGTHYNPTNSSRGGQVFPTDSDGRAVNEFSSLGPTFKARISKSELKLGTLRPTLPVVTYNDGRMLPQTYQGGQFTTRDIDKLTLTAGKLTQAKGRNSTDNQGLSILGANNATTGQFVNSFLFAGGDYAISKDLTAQYYYGKLEDFYTQHFFGLTHRAELPAGSLKTDLRAFISDPTGKNASAAGRSEGYVSNGYNNSGEVDNRAWSAVFTYSLQGHSLGLGYQRLTGRSDAPFLTMGDGVRAYLTTDRSLNTFQHAGERTLIGTYSYDFAAAGIPGLKLSADYLKGQHIATSTGDSHEWYRGTTLEYAVRSGTLKGLNFAWRNGSFRTALSNSRDVDESKVIVSYTLALL</sequence>
<evidence type="ECO:0000313" key="4">
    <source>
        <dbReference type="EMBL" id="AVE03796.1"/>
    </source>
</evidence>
<evidence type="ECO:0000256" key="1">
    <source>
        <dbReference type="ARBA" id="ARBA00009075"/>
    </source>
</evidence>
<evidence type="ECO:0000256" key="2">
    <source>
        <dbReference type="ARBA" id="ARBA00022448"/>
    </source>
</evidence>
<dbReference type="RefSeq" id="WP_104993720.1">
    <property type="nucleotide sequence ID" value="NZ_CP025494.1"/>
</dbReference>
<keyword evidence="3" id="KW-0732">Signal</keyword>
<evidence type="ECO:0000313" key="5">
    <source>
        <dbReference type="Proteomes" id="UP000237830"/>
    </source>
</evidence>
<dbReference type="Proteomes" id="UP000237830">
    <property type="component" value="Chromosome"/>
</dbReference>
<keyword evidence="2" id="KW-0813">Transport</keyword>
<dbReference type="InterPro" id="IPR023614">
    <property type="entry name" value="Porin_dom_sf"/>
</dbReference>
<proteinExistence type="inferred from homology"/>
<dbReference type="EMBL" id="CP025494">
    <property type="protein sequence ID" value="AVE03796.1"/>
    <property type="molecule type" value="Genomic_DNA"/>
</dbReference>
<accession>A0A2L1J5R0</accession>
<dbReference type="GO" id="GO:0015288">
    <property type="term" value="F:porin activity"/>
    <property type="evidence" value="ECO:0007669"/>
    <property type="project" value="TreeGrafter"/>
</dbReference>
<dbReference type="AlphaFoldDB" id="A0A2L1J5R0"/>
<dbReference type="InterPro" id="IPR005318">
    <property type="entry name" value="OM_porin_bac"/>
</dbReference>
<gene>
    <name evidence="4" type="ORF">CYL20_04270</name>
</gene>
<comment type="similarity">
    <text evidence="1">Belongs to the outer membrane porin (Opr) (TC 1.B.25) family.</text>
</comment>
<dbReference type="Pfam" id="PF03573">
    <property type="entry name" value="OprD"/>
    <property type="match status" value="1"/>
</dbReference>
<reference evidence="4 5" key="1">
    <citation type="submission" date="2017-12" db="EMBL/GenBank/DDBJ databases">
        <title>Genome sequence of Pseudomonas palleroniana MAB3.</title>
        <authorList>
            <person name="Nascimento F.X."/>
        </authorList>
    </citation>
    <scope>NUCLEOTIDE SEQUENCE [LARGE SCALE GENOMIC DNA]</scope>
    <source>
        <strain evidence="4 5">MAB3</strain>
    </source>
</reference>
<dbReference type="PANTHER" id="PTHR34596">
    <property type="entry name" value="CHITOPORIN"/>
    <property type="match status" value="1"/>
</dbReference>
<organism evidence="4 5">
    <name type="scientific">Pseudomonas palleroniana</name>
    <dbReference type="NCBI Taxonomy" id="191390"/>
    <lineage>
        <taxon>Bacteria</taxon>
        <taxon>Pseudomonadati</taxon>
        <taxon>Pseudomonadota</taxon>
        <taxon>Gammaproteobacteria</taxon>
        <taxon>Pseudomonadales</taxon>
        <taxon>Pseudomonadaceae</taxon>
        <taxon>Pseudomonas</taxon>
    </lineage>
</organism>
<evidence type="ECO:0000256" key="3">
    <source>
        <dbReference type="ARBA" id="ARBA00022729"/>
    </source>
</evidence>
<dbReference type="GO" id="GO:0016020">
    <property type="term" value="C:membrane"/>
    <property type="evidence" value="ECO:0007669"/>
    <property type="project" value="InterPro"/>
</dbReference>
<name>A0A2L1J5R0_9PSED</name>
<dbReference type="PANTHER" id="PTHR34596:SF2">
    <property type="entry name" value="CHITOPORIN"/>
    <property type="match status" value="1"/>
</dbReference>
<dbReference type="Gene3D" id="2.40.160.10">
    <property type="entry name" value="Porin"/>
    <property type="match status" value="1"/>
</dbReference>
<protein>
    <submittedName>
        <fullName evidence="4">Outer membrane porin, OprD family</fullName>
    </submittedName>
</protein>